<feature type="compositionally biased region" description="Low complexity" evidence="1">
    <location>
        <begin position="224"/>
        <end position="234"/>
    </location>
</feature>
<dbReference type="EMBL" id="BLPG01000001">
    <property type="protein sequence ID" value="GFJ90534.1"/>
    <property type="molecule type" value="Genomic_DNA"/>
</dbReference>
<sequence length="282" mass="28910">MQALSRRAALFGVVLTTLAIGVAGAQPVVASSPDPRDPTGSSASTTVAGGLGSRMGSQRSGPGQAPAGDPQQSSDWHLYHHWTDPSWLDPGQLSGRPTTGTPTPTPEPERSGGYGWPPPPPPLTPPSSGSWFPPTESYPPTTSPTATPTPSLTSTPSTMSPDAETSTPTPAATTGGRQGPKPDQANREPVAANPDDQAPSRELGLGDPVDQPSVSPSPSPTPRPTVTAPTAGTPDEPLAVLPVRANTEPTSAAQHTLVYSGMLGLALAVIGLTMVGLRRRRW</sequence>
<keyword evidence="2" id="KW-0812">Transmembrane</keyword>
<feature type="compositionally biased region" description="Low complexity" evidence="1">
    <location>
        <begin position="126"/>
        <end position="174"/>
    </location>
</feature>
<reference evidence="4 5" key="1">
    <citation type="submission" date="2020-03" db="EMBL/GenBank/DDBJ databases">
        <title>Whole genome shotgun sequence of Phytohabitans rumicis NBRC 108638.</title>
        <authorList>
            <person name="Komaki H."/>
            <person name="Tamura T."/>
        </authorList>
    </citation>
    <scope>NUCLEOTIDE SEQUENCE [LARGE SCALE GENOMIC DNA]</scope>
    <source>
        <strain evidence="4 5">NBRC 108638</strain>
    </source>
</reference>
<proteinExistence type="predicted"/>
<evidence type="ECO:0008006" key="6">
    <source>
        <dbReference type="Google" id="ProtNLM"/>
    </source>
</evidence>
<accession>A0A6V8L300</accession>
<keyword evidence="2" id="KW-0472">Membrane</keyword>
<feature type="chain" id="PRO_5038460074" description="Gram-positive cocci surface proteins LPxTG domain-containing protein" evidence="3">
    <location>
        <begin position="26"/>
        <end position="282"/>
    </location>
</feature>
<reference evidence="4 5" key="2">
    <citation type="submission" date="2020-03" db="EMBL/GenBank/DDBJ databases">
        <authorList>
            <person name="Ichikawa N."/>
            <person name="Kimura A."/>
            <person name="Kitahashi Y."/>
            <person name="Uohara A."/>
        </authorList>
    </citation>
    <scope>NUCLEOTIDE SEQUENCE [LARGE SCALE GENOMIC DNA]</scope>
    <source>
        <strain evidence="4 5">NBRC 108638</strain>
    </source>
</reference>
<keyword evidence="5" id="KW-1185">Reference proteome</keyword>
<name>A0A6V8L300_9ACTN</name>
<evidence type="ECO:0000313" key="4">
    <source>
        <dbReference type="EMBL" id="GFJ90534.1"/>
    </source>
</evidence>
<organism evidence="4 5">
    <name type="scientific">Phytohabitans rumicis</name>
    <dbReference type="NCBI Taxonomy" id="1076125"/>
    <lineage>
        <taxon>Bacteria</taxon>
        <taxon>Bacillati</taxon>
        <taxon>Actinomycetota</taxon>
        <taxon>Actinomycetes</taxon>
        <taxon>Micromonosporales</taxon>
        <taxon>Micromonosporaceae</taxon>
    </lineage>
</organism>
<protein>
    <recommendedName>
        <fullName evidence="6">Gram-positive cocci surface proteins LPxTG domain-containing protein</fullName>
    </recommendedName>
</protein>
<feature type="compositionally biased region" description="Pro residues" evidence="1">
    <location>
        <begin position="116"/>
        <end position="125"/>
    </location>
</feature>
<gene>
    <name evidence="4" type="ORF">Prum_041760</name>
</gene>
<dbReference type="AlphaFoldDB" id="A0A6V8L300"/>
<feature type="region of interest" description="Disordered" evidence="1">
    <location>
        <begin position="26"/>
        <end position="237"/>
    </location>
</feature>
<evidence type="ECO:0000256" key="1">
    <source>
        <dbReference type="SAM" id="MobiDB-lite"/>
    </source>
</evidence>
<evidence type="ECO:0000256" key="3">
    <source>
        <dbReference type="SAM" id="SignalP"/>
    </source>
</evidence>
<keyword evidence="3" id="KW-0732">Signal</keyword>
<keyword evidence="2" id="KW-1133">Transmembrane helix</keyword>
<dbReference type="Proteomes" id="UP000482960">
    <property type="component" value="Unassembled WGS sequence"/>
</dbReference>
<feature type="transmembrane region" description="Helical" evidence="2">
    <location>
        <begin position="257"/>
        <end position="277"/>
    </location>
</feature>
<evidence type="ECO:0000313" key="5">
    <source>
        <dbReference type="Proteomes" id="UP000482960"/>
    </source>
</evidence>
<evidence type="ECO:0000256" key="2">
    <source>
        <dbReference type="SAM" id="Phobius"/>
    </source>
</evidence>
<comment type="caution">
    <text evidence="4">The sequence shown here is derived from an EMBL/GenBank/DDBJ whole genome shotgun (WGS) entry which is preliminary data.</text>
</comment>
<feature type="signal peptide" evidence="3">
    <location>
        <begin position="1"/>
        <end position="25"/>
    </location>
</feature>